<dbReference type="EMBL" id="MJBS01000078">
    <property type="protein sequence ID" value="OHE95809.1"/>
    <property type="molecule type" value="Genomic_DNA"/>
</dbReference>
<evidence type="ECO:0000256" key="1">
    <source>
        <dbReference type="SAM" id="MobiDB-lite"/>
    </source>
</evidence>
<proteinExistence type="predicted"/>
<dbReference type="RefSeq" id="XP_022472970.1">
    <property type="nucleotide sequence ID" value="XM_022620580.1"/>
</dbReference>
<feature type="region of interest" description="Disordered" evidence="1">
    <location>
        <begin position="16"/>
        <end position="35"/>
    </location>
</feature>
<name>A0A1G4B308_9PEZI</name>
<evidence type="ECO:0000313" key="3">
    <source>
        <dbReference type="Proteomes" id="UP000176998"/>
    </source>
</evidence>
<dbReference type="Proteomes" id="UP000176998">
    <property type="component" value="Unassembled WGS sequence"/>
</dbReference>
<evidence type="ECO:0000313" key="2">
    <source>
        <dbReference type="EMBL" id="OHE95809.1"/>
    </source>
</evidence>
<reference evidence="2 3" key="1">
    <citation type="submission" date="2016-09" db="EMBL/GenBank/DDBJ databases">
        <authorList>
            <person name="Capua I."/>
            <person name="De Benedictis P."/>
            <person name="Joannis T."/>
            <person name="Lombin L.H."/>
            <person name="Cattoli G."/>
        </authorList>
    </citation>
    <scope>NUCLEOTIDE SEQUENCE [LARGE SCALE GENOMIC DNA]</scope>
    <source>
        <strain evidence="2 3">IMI 309357</strain>
    </source>
</reference>
<sequence>MAVRLKSMGSFETRPMHRRVRLDRAADDASKPGPELKVVRDPGVIRPSFWGSRRLGVVGRYQL</sequence>
<dbReference type="AlphaFoldDB" id="A0A1G4B308"/>
<accession>A0A1G4B308</accession>
<organism evidence="2 3">
    <name type="scientific">Colletotrichum orchidophilum</name>
    <dbReference type="NCBI Taxonomy" id="1209926"/>
    <lineage>
        <taxon>Eukaryota</taxon>
        <taxon>Fungi</taxon>
        <taxon>Dikarya</taxon>
        <taxon>Ascomycota</taxon>
        <taxon>Pezizomycotina</taxon>
        <taxon>Sordariomycetes</taxon>
        <taxon>Hypocreomycetidae</taxon>
        <taxon>Glomerellales</taxon>
        <taxon>Glomerellaceae</taxon>
        <taxon>Colletotrichum</taxon>
    </lineage>
</organism>
<protein>
    <submittedName>
        <fullName evidence="2">Uncharacterized protein</fullName>
    </submittedName>
</protein>
<keyword evidence="3" id="KW-1185">Reference proteome</keyword>
<dbReference type="GeneID" id="34562090"/>
<comment type="caution">
    <text evidence="2">The sequence shown here is derived from an EMBL/GenBank/DDBJ whole genome shotgun (WGS) entry which is preliminary data.</text>
</comment>
<gene>
    <name evidence="2" type="ORF">CORC01_08950</name>
</gene>